<accession>C3NIE1</accession>
<proteinExistence type="predicted"/>
<protein>
    <recommendedName>
        <fullName evidence="3">DUF1059 domain-containing protein</fullName>
    </recommendedName>
</protein>
<evidence type="ECO:0000313" key="1">
    <source>
        <dbReference type="EMBL" id="ACP48901.1"/>
    </source>
</evidence>
<dbReference type="KEGG" id="sin:YN1551_1835"/>
<dbReference type="Pfam" id="PF06348">
    <property type="entry name" value="DUF1059"/>
    <property type="match status" value="1"/>
</dbReference>
<sequence>MGTFSFKCKDVGQSCEFEVSGVKSEEELMSILKIHAEKEHGIKEITPEMMQMIRNAIKMK</sequence>
<name>C3NIE1_SACI1</name>
<reference evidence="1 2" key="1">
    <citation type="journal article" date="2009" name="Proc. Natl. Acad. Sci. U.S.A.">
        <title>Biogeography of the Sulfolobus islandicus pan-genome.</title>
        <authorList>
            <person name="Reno M.L."/>
            <person name="Held N.L."/>
            <person name="Fields C.J."/>
            <person name="Burke P.V."/>
            <person name="Whitaker R.J."/>
        </authorList>
    </citation>
    <scope>NUCLEOTIDE SEQUENCE [LARGE SCALE GENOMIC DNA]</scope>
    <source>
        <strain evidence="2">Y.N.15.51 / Yellowstone #2</strain>
    </source>
</reference>
<gene>
    <name evidence="1" type="ordered locus">YN1551_1835</name>
</gene>
<dbReference type="InterPro" id="IPR009409">
    <property type="entry name" value="DUF1059"/>
</dbReference>
<dbReference type="EMBL" id="CP001404">
    <property type="protein sequence ID" value="ACP48901.1"/>
    <property type="molecule type" value="Genomic_DNA"/>
</dbReference>
<dbReference type="HOGENOM" id="CLU_200908_0_0_2"/>
<dbReference type="RefSeq" id="WP_012717597.1">
    <property type="nucleotide sequence ID" value="NC_012623.1"/>
</dbReference>
<organism evidence="1 2">
    <name type="scientific">Saccharolobus islandicus (strain Y.N.15.51 / Yellowstone #2)</name>
    <name type="common">Sulfolobus islandicus</name>
    <dbReference type="NCBI Taxonomy" id="419942"/>
    <lineage>
        <taxon>Archaea</taxon>
        <taxon>Thermoproteota</taxon>
        <taxon>Thermoprotei</taxon>
        <taxon>Sulfolobales</taxon>
        <taxon>Sulfolobaceae</taxon>
        <taxon>Saccharolobus</taxon>
    </lineage>
</organism>
<evidence type="ECO:0000313" key="2">
    <source>
        <dbReference type="Proteomes" id="UP000006818"/>
    </source>
</evidence>
<dbReference type="GeneID" id="7809682"/>
<evidence type="ECO:0008006" key="3">
    <source>
        <dbReference type="Google" id="ProtNLM"/>
    </source>
</evidence>
<dbReference type="AlphaFoldDB" id="C3NIE1"/>
<dbReference type="Proteomes" id="UP000006818">
    <property type="component" value="Chromosome"/>
</dbReference>